<sequence length="497" mass="56353">MGSIPRERRFKADTVCIIGAGPSGIAAAKYLAAEKTFSRIVVYEQRSKTGGLWNYIPCDSETAKVPIPQTNPHAGHDEPIWETNGGSGTLASDTQEPQFMTPVYERLETNIPAPKALMGFSDLEWEQGCQLFPKHQEVLAYIDRYAQDVSHLISFKTQVLDVRLCNDQKWTVKTRPIDRSMDGKVTEEVFDAVICANGHYDVPYIPSVSGIEAWNEAFPGVISHSKFYRRPEQYAGKKVIVVGNSASGIDIGAQVETVCKVPLIMSQKSESYLNVEGAKSTKVERPEIVEYLVKNRSVRFADGTIEADIDAILYCTGYFYSYPFLDSLDPPVVKTGERVVNTYEHVFYRPQPTLSFLGLNQKVIPFPMAEVQAAVVARVLSGRLPLPLEHEMQAWEDAVVKEMGDGRNFHVLKFPRDADHINMLHDWARSADRESSGVRKTPPRWHEKQYWIRERFPNIKKAFNDRGEERSQVQSLEELGYDFAKWREEKEKGEHTL</sequence>
<keyword evidence="3" id="KW-0285">Flavoprotein</keyword>
<protein>
    <submittedName>
        <fullName evidence="8">Flavin monooxygenase, FAD/NAD(P)-binding domain superfamily</fullName>
    </submittedName>
</protein>
<evidence type="ECO:0000256" key="3">
    <source>
        <dbReference type="ARBA" id="ARBA00022630"/>
    </source>
</evidence>
<dbReference type="Pfam" id="PF13450">
    <property type="entry name" value="NAD_binding_8"/>
    <property type="match status" value="1"/>
</dbReference>
<dbReference type="GO" id="GO:0050660">
    <property type="term" value="F:flavin adenine dinucleotide binding"/>
    <property type="evidence" value="ECO:0007669"/>
    <property type="project" value="InterPro"/>
</dbReference>
<evidence type="ECO:0000313" key="8">
    <source>
        <dbReference type="EMBL" id="USW57766.1"/>
    </source>
</evidence>
<keyword evidence="6" id="KW-0560">Oxidoreductase</keyword>
<evidence type="ECO:0000313" key="9">
    <source>
        <dbReference type="Proteomes" id="UP001056384"/>
    </source>
</evidence>
<comment type="cofactor">
    <cofactor evidence="1">
        <name>FAD</name>
        <dbReference type="ChEBI" id="CHEBI:57692"/>
    </cofactor>
</comment>
<dbReference type="Pfam" id="PF00743">
    <property type="entry name" value="FMO-like"/>
    <property type="match status" value="2"/>
</dbReference>
<evidence type="ECO:0000256" key="2">
    <source>
        <dbReference type="ARBA" id="ARBA00009183"/>
    </source>
</evidence>
<proteinExistence type="inferred from homology"/>
<evidence type="ECO:0000256" key="6">
    <source>
        <dbReference type="ARBA" id="ARBA00023002"/>
    </source>
</evidence>
<evidence type="ECO:0000256" key="7">
    <source>
        <dbReference type="ARBA" id="ARBA00023033"/>
    </source>
</evidence>
<accession>A0A9Q9ENF9</accession>
<dbReference type="PANTHER" id="PTHR23023">
    <property type="entry name" value="DIMETHYLANILINE MONOOXYGENASE"/>
    <property type="match status" value="1"/>
</dbReference>
<keyword evidence="7 8" id="KW-0503">Monooxygenase</keyword>
<evidence type="ECO:0000256" key="4">
    <source>
        <dbReference type="ARBA" id="ARBA00022827"/>
    </source>
</evidence>
<dbReference type="FunFam" id="3.50.50.60:FF:000138">
    <property type="entry name" value="Flavin-containing monooxygenase"/>
    <property type="match status" value="1"/>
</dbReference>
<keyword evidence="9" id="KW-1185">Reference proteome</keyword>
<gene>
    <name evidence="8" type="ORF">Slin15195_G110850</name>
</gene>
<dbReference type="InterPro" id="IPR020946">
    <property type="entry name" value="Flavin_mOase-like"/>
</dbReference>
<dbReference type="InterPro" id="IPR036188">
    <property type="entry name" value="FAD/NAD-bd_sf"/>
</dbReference>
<dbReference type="PRINTS" id="PR00370">
    <property type="entry name" value="FMOXYGENASE"/>
</dbReference>
<evidence type="ECO:0000256" key="1">
    <source>
        <dbReference type="ARBA" id="ARBA00001974"/>
    </source>
</evidence>
<comment type="similarity">
    <text evidence="2">Belongs to the FMO family.</text>
</comment>
<organism evidence="8 9">
    <name type="scientific">Septoria linicola</name>
    <dbReference type="NCBI Taxonomy" id="215465"/>
    <lineage>
        <taxon>Eukaryota</taxon>
        <taxon>Fungi</taxon>
        <taxon>Dikarya</taxon>
        <taxon>Ascomycota</taxon>
        <taxon>Pezizomycotina</taxon>
        <taxon>Dothideomycetes</taxon>
        <taxon>Dothideomycetidae</taxon>
        <taxon>Mycosphaerellales</taxon>
        <taxon>Mycosphaerellaceae</taxon>
        <taxon>Septoria</taxon>
    </lineage>
</organism>
<keyword evidence="4" id="KW-0274">FAD</keyword>
<dbReference type="AlphaFoldDB" id="A0A9Q9ENF9"/>
<dbReference type="GO" id="GO:0004499">
    <property type="term" value="F:N,N-dimethylaniline monooxygenase activity"/>
    <property type="evidence" value="ECO:0007669"/>
    <property type="project" value="InterPro"/>
</dbReference>
<reference evidence="8" key="1">
    <citation type="submission" date="2022-06" db="EMBL/GenBank/DDBJ databases">
        <title>Complete genome sequences of two strains of the flax pathogen Septoria linicola.</title>
        <authorList>
            <person name="Lapalu N."/>
            <person name="Simon A."/>
            <person name="Demenou B."/>
            <person name="Paumier D."/>
            <person name="Guillot M.-P."/>
            <person name="Gout L."/>
            <person name="Valade R."/>
        </authorList>
    </citation>
    <scope>NUCLEOTIDE SEQUENCE</scope>
    <source>
        <strain evidence="8">SE15195</strain>
    </source>
</reference>
<evidence type="ECO:0000256" key="5">
    <source>
        <dbReference type="ARBA" id="ARBA00022857"/>
    </source>
</evidence>
<dbReference type="EMBL" id="CP099427">
    <property type="protein sequence ID" value="USW57766.1"/>
    <property type="molecule type" value="Genomic_DNA"/>
</dbReference>
<keyword evidence="5" id="KW-0521">NADP</keyword>
<dbReference type="SUPFAM" id="SSF51905">
    <property type="entry name" value="FAD/NAD(P)-binding domain"/>
    <property type="match status" value="2"/>
</dbReference>
<name>A0A9Q9ENF9_9PEZI</name>
<dbReference type="GO" id="GO:0050661">
    <property type="term" value="F:NADP binding"/>
    <property type="evidence" value="ECO:0007669"/>
    <property type="project" value="InterPro"/>
</dbReference>
<dbReference type="InterPro" id="IPR000960">
    <property type="entry name" value="Flavin_mOase"/>
</dbReference>
<dbReference type="Proteomes" id="UP001056384">
    <property type="component" value="Chromosome 10"/>
</dbReference>
<dbReference type="Gene3D" id="3.50.50.60">
    <property type="entry name" value="FAD/NAD(P)-binding domain"/>
    <property type="match status" value="2"/>
</dbReference>
<dbReference type="InterPro" id="IPR050346">
    <property type="entry name" value="FMO-like"/>
</dbReference>